<feature type="transmembrane region" description="Helical" evidence="1">
    <location>
        <begin position="90"/>
        <end position="120"/>
    </location>
</feature>
<protein>
    <recommendedName>
        <fullName evidence="4">4-amino-4-deoxy-L-arabinose transferase</fullName>
    </recommendedName>
</protein>
<evidence type="ECO:0000313" key="2">
    <source>
        <dbReference type="EMBL" id="SHF93711.1"/>
    </source>
</evidence>
<dbReference type="Proteomes" id="UP000184485">
    <property type="component" value="Unassembled WGS sequence"/>
</dbReference>
<feature type="transmembrane region" description="Helical" evidence="1">
    <location>
        <begin position="204"/>
        <end position="220"/>
    </location>
</feature>
<name>A0A1M5FRD4_9HYPH</name>
<evidence type="ECO:0000256" key="1">
    <source>
        <dbReference type="SAM" id="Phobius"/>
    </source>
</evidence>
<organism evidence="2 3">
    <name type="scientific">Kaistia soli DSM 19436</name>
    <dbReference type="NCBI Taxonomy" id="1122133"/>
    <lineage>
        <taxon>Bacteria</taxon>
        <taxon>Pseudomonadati</taxon>
        <taxon>Pseudomonadota</taxon>
        <taxon>Alphaproteobacteria</taxon>
        <taxon>Hyphomicrobiales</taxon>
        <taxon>Kaistiaceae</taxon>
        <taxon>Kaistia</taxon>
    </lineage>
</organism>
<feature type="transmembrane region" description="Helical" evidence="1">
    <location>
        <begin position="156"/>
        <end position="175"/>
    </location>
</feature>
<feature type="transmembrane region" description="Helical" evidence="1">
    <location>
        <begin position="383"/>
        <end position="405"/>
    </location>
</feature>
<reference evidence="2 3" key="1">
    <citation type="submission" date="2016-11" db="EMBL/GenBank/DDBJ databases">
        <authorList>
            <person name="Jaros S."/>
            <person name="Januszkiewicz K."/>
            <person name="Wedrychowicz H."/>
        </authorList>
    </citation>
    <scope>NUCLEOTIDE SEQUENCE [LARGE SCALE GENOMIC DNA]</scope>
    <source>
        <strain evidence="2 3">DSM 19436</strain>
    </source>
</reference>
<proteinExistence type="predicted"/>
<feature type="transmembrane region" description="Helical" evidence="1">
    <location>
        <begin position="324"/>
        <end position="343"/>
    </location>
</feature>
<evidence type="ECO:0008006" key="4">
    <source>
        <dbReference type="Google" id="ProtNLM"/>
    </source>
</evidence>
<feature type="transmembrane region" description="Helical" evidence="1">
    <location>
        <begin position="349"/>
        <end position="371"/>
    </location>
</feature>
<sequence>MSEPLASPVPSPTQKPLPAVWFVAAGVLFAVASVMQSLRQGQLAAPATFDDIGYFVDSGRRLLSFYDLGFSGLFKGYVADSPHAPTATAVSFIGFLIFGINEWAPALVNTAWVVALLLVVRRWFADLPAWVTATVVIAVLAWPVLGFLVIEARPDIVNAFLLAFGCIALVERPWVGAGRRRLLAIALIFAAALLTKPSVFPITIALYGFSLMLATGLDYLERQRTLKPGTMLRHNVAAVAITLVVVLPHYILAAAREIQYIIVTTFTREKDLWAVKLPPYEQATFYLWGGQGGHKTMGVWVFVTLALIVVAVVGLVIRRRDSALRRVAAMALIFCASYALVSLPAHKSVFLGIQVTAFCLVFFLLAARALFSAALAHKAWQNGFAAALAVVLVGTALSSFQWHWFNKEGKQSVASLDVLAKRRALIDATYEATKPQGDTVSRIYFPAITDYLNADVLDFAFIQRSDATDHAFDAHRSDDVAEHLANIEAASHVVLFSPDDPDLISWLPSVRSLPAVREAVKANSDFVRIASLTPPLSGGPIEIYARKTSLPTLAPGTGILGLEGPYPQWNLPQMRWVIGSAATLKLLDTTPGKATLRLDVMSPVPDQTISVSIGGRGQGHCTIAVAFKKEGETCFVELTIAPGDQEIVLTFSRIDMSNDQKRALILLGYSLRR</sequence>
<dbReference type="RefSeq" id="WP_139251481.1">
    <property type="nucleotide sequence ID" value="NZ_FQUP01000003.1"/>
</dbReference>
<feature type="transmembrane region" description="Helical" evidence="1">
    <location>
        <begin position="20"/>
        <end position="38"/>
    </location>
</feature>
<feature type="transmembrane region" description="Helical" evidence="1">
    <location>
        <begin position="297"/>
        <end position="317"/>
    </location>
</feature>
<accession>A0A1M5FRD4</accession>
<keyword evidence="1" id="KW-0472">Membrane</keyword>
<dbReference type="AlphaFoldDB" id="A0A1M5FRD4"/>
<evidence type="ECO:0000313" key="3">
    <source>
        <dbReference type="Proteomes" id="UP000184485"/>
    </source>
</evidence>
<keyword evidence="1" id="KW-0812">Transmembrane</keyword>
<feature type="transmembrane region" description="Helical" evidence="1">
    <location>
        <begin position="127"/>
        <end position="150"/>
    </location>
</feature>
<dbReference type="OrthoDB" id="8186454at2"/>
<feature type="transmembrane region" description="Helical" evidence="1">
    <location>
        <begin position="232"/>
        <end position="251"/>
    </location>
</feature>
<gene>
    <name evidence="2" type="ORF">SAMN02745157_3131</name>
</gene>
<keyword evidence="1" id="KW-1133">Transmembrane helix</keyword>
<dbReference type="EMBL" id="FQUP01000003">
    <property type="protein sequence ID" value="SHF93711.1"/>
    <property type="molecule type" value="Genomic_DNA"/>
</dbReference>
<keyword evidence="3" id="KW-1185">Reference proteome</keyword>